<dbReference type="GO" id="GO:0006431">
    <property type="term" value="P:methionyl-tRNA aminoacylation"/>
    <property type="evidence" value="ECO:0007669"/>
    <property type="project" value="UniProtKB-UniRule"/>
</dbReference>
<dbReference type="PRINTS" id="PR01041">
    <property type="entry name" value="TRNASYNTHMET"/>
</dbReference>
<keyword evidence="10 16" id="KW-0862">Zinc</keyword>
<dbReference type="Gene3D" id="2.20.28.20">
    <property type="entry name" value="Methionyl-tRNA synthetase, Zn-domain"/>
    <property type="match status" value="1"/>
</dbReference>
<dbReference type="Proteomes" id="UP000239939">
    <property type="component" value="Unassembled WGS sequence"/>
</dbReference>
<dbReference type="NCBIfam" id="TIGR00398">
    <property type="entry name" value="metG"/>
    <property type="match status" value="1"/>
</dbReference>
<keyword evidence="13 16" id="KW-0648">Protein biosynthesis</keyword>
<evidence type="ECO:0000256" key="16">
    <source>
        <dbReference type="HAMAP-Rule" id="MF_00098"/>
    </source>
</evidence>
<dbReference type="GO" id="GO:0000049">
    <property type="term" value="F:tRNA binding"/>
    <property type="evidence" value="ECO:0007669"/>
    <property type="project" value="UniProtKB-UniRule"/>
</dbReference>
<evidence type="ECO:0000256" key="2">
    <source>
        <dbReference type="ARBA" id="ARBA00004496"/>
    </source>
</evidence>
<feature type="binding site" evidence="16">
    <location>
        <position position="146"/>
    </location>
    <ligand>
        <name>Zn(2+)</name>
        <dbReference type="ChEBI" id="CHEBI:29105"/>
    </ligand>
</feature>
<reference evidence="19" key="1">
    <citation type="submission" date="2016-08" db="EMBL/GenBank/DDBJ databases">
        <authorList>
            <person name="Merda D."/>
            <person name="Briand M."/>
            <person name="Taghouti G."/>
            <person name="Carrere S."/>
            <person name="Gouzy J."/>
            <person name="Portier P."/>
            <person name="Jacques M.-A."/>
            <person name="Fischer-Le Saux M."/>
        </authorList>
    </citation>
    <scope>NUCLEOTIDE SEQUENCE [LARGE SCALE GENOMIC DNA]</scope>
    <source>
        <strain evidence="19">CFBP1817</strain>
    </source>
</reference>
<evidence type="ECO:0000256" key="5">
    <source>
        <dbReference type="ARBA" id="ARBA00022490"/>
    </source>
</evidence>
<dbReference type="NCBIfam" id="NF001100">
    <property type="entry name" value="PRK00133.1"/>
    <property type="match status" value="1"/>
</dbReference>
<dbReference type="SUPFAM" id="SSF52374">
    <property type="entry name" value="Nucleotidylyl transferase"/>
    <property type="match status" value="1"/>
</dbReference>
<evidence type="ECO:0000256" key="8">
    <source>
        <dbReference type="ARBA" id="ARBA00022723"/>
    </source>
</evidence>
<dbReference type="GO" id="GO:0005524">
    <property type="term" value="F:ATP binding"/>
    <property type="evidence" value="ECO:0007669"/>
    <property type="project" value="UniProtKB-UniRule"/>
</dbReference>
<dbReference type="RefSeq" id="WP_128416259.1">
    <property type="nucleotide sequence ID" value="NZ_MDEJ01000020.1"/>
</dbReference>
<feature type="short sequence motif" description="'KMSKS' region" evidence="16">
    <location>
        <begin position="330"/>
        <end position="334"/>
    </location>
</feature>
<evidence type="ECO:0000256" key="15">
    <source>
        <dbReference type="ARBA" id="ARBA00047364"/>
    </source>
</evidence>
<comment type="caution">
    <text evidence="18">The sequence shown here is derived from an EMBL/GenBank/DDBJ whole genome shotgun (WGS) entry which is preliminary data.</text>
</comment>
<keyword evidence="9 16" id="KW-0547">Nucleotide-binding</keyword>
<keyword evidence="5 16" id="KW-0963">Cytoplasm</keyword>
<feature type="binding site" evidence="16">
    <location>
        <position position="159"/>
    </location>
    <ligand>
        <name>Zn(2+)</name>
        <dbReference type="ChEBI" id="CHEBI:29105"/>
    </ligand>
</feature>
<dbReference type="CDD" id="cd00814">
    <property type="entry name" value="MetRS_core"/>
    <property type="match status" value="1"/>
</dbReference>
<evidence type="ECO:0000256" key="12">
    <source>
        <dbReference type="ARBA" id="ARBA00022884"/>
    </source>
</evidence>
<evidence type="ECO:0000256" key="1">
    <source>
        <dbReference type="ARBA" id="ARBA00003314"/>
    </source>
</evidence>
<keyword evidence="12 16" id="KW-0694">RNA-binding</keyword>
<dbReference type="InterPro" id="IPR001412">
    <property type="entry name" value="aa-tRNA-synth_I_CS"/>
</dbReference>
<evidence type="ECO:0000256" key="14">
    <source>
        <dbReference type="ARBA" id="ARBA00023146"/>
    </source>
</evidence>
<evidence type="ECO:0000313" key="19">
    <source>
        <dbReference type="Proteomes" id="UP000239939"/>
    </source>
</evidence>
<dbReference type="AlphaFoldDB" id="A0A2S7EWR2"/>
<dbReference type="InterPro" id="IPR033911">
    <property type="entry name" value="MetRS_core"/>
</dbReference>
<evidence type="ECO:0000256" key="4">
    <source>
        <dbReference type="ARBA" id="ARBA00011738"/>
    </source>
</evidence>
<gene>
    <name evidence="16" type="primary">metG</name>
    <name evidence="18" type="ORF">XpopCFBP1817_04980</name>
</gene>
<dbReference type="GO" id="GO:0004825">
    <property type="term" value="F:methionine-tRNA ligase activity"/>
    <property type="evidence" value="ECO:0007669"/>
    <property type="project" value="UniProtKB-UniRule"/>
</dbReference>
<dbReference type="SUPFAM" id="SSF47323">
    <property type="entry name" value="Anticodon-binding domain of a subclass of class I aminoacyl-tRNA synthetases"/>
    <property type="match status" value="1"/>
</dbReference>
<dbReference type="Gene3D" id="3.40.50.620">
    <property type="entry name" value="HUPs"/>
    <property type="match status" value="1"/>
</dbReference>
<feature type="binding site" evidence="16">
    <location>
        <position position="143"/>
    </location>
    <ligand>
        <name>Zn(2+)</name>
        <dbReference type="ChEBI" id="CHEBI:29105"/>
    </ligand>
</feature>
<keyword evidence="14 16" id="KW-0030">Aminoacyl-tRNA synthetase</keyword>
<evidence type="ECO:0000256" key="10">
    <source>
        <dbReference type="ARBA" id="ARBA00022833"/>
    </source>
</evidence>
<dbReference type="GO" id="GO:0046872">
    <property type="term" value="F:metal ion binding"/>
    <property type="evidence" value="ECO:0007669"/>
    <property type="project" value="UniProtKB-KW"/>
</dbReference>
<evidence type="ECO:0000256" key="6">
    <source>
        <dbReference type="ARBA" id="ARBA00022555"/>
    </source>
</evidence>
<dbReference type="GO" id="GO:0005829">
    <property type="term" value="C:cytosol"/>
    <property type="evidence" value="ECO:0007669"/>
    <property type="project" value="TreeGrafter"/>
</dbReference>
<keyword evidence="7 16" id="KW-0436">Ligase</keyword>
<feature type="short sequence motif" description="'HIGH' region" evidence="16">
    <location>
        <begin position="12"/>
        <end position="22"/>
    </location>
</feature>
<dbReference type="SUPFAM" id="SSF57770">
    <property type="entry name" value="Methionyl-tRNA synthetase (MetRS), Zn-domain"/>
    <property type="match status" value="1"/>
</dbReference>
<dbReference type="FunFam" id="2.40.50.140:FF:000042">
    <property type="entry name" value="Methionine--tRNA ligase"/>
    <property type="match status" value="1"/>
</dbReference>
<evidence type="ECO:0000313" key="18">
    <source>
        <dbReference type="EMBL" id="PPU97568.1"/>
    </source>
</evidence>
<evidence type="ECO:0000259" key="17">
    <source>
        <dbReference type="PROSITE" id="PS50886"/>
    </source>
</evidence>
<keyword evidence="6 16" id="KW-0820">tRNA-binding</keyword>
<comment type="catalytic activity">
    <reaction evidence="15 16">
        <text>tRNA(Met) + L-methionine + ATP = L-methionyl-tRNA(Met) + AMP + diphosphate</text>
        <dbReference type="Rhea" id="RHEA:13481"/>
        <dbReference type="Rhea" id="RHEA-COMP:9667"/>
        <dbReference type="Rhea" id="RHEA-COMP:9698"/>
        <dbReference type="ChEBI" id="CHEBI:30616"/>
        <dbReference type="ChEBI" id="CHEBI:33019"/>
        <dbReference type="ChEBI" id="CHEBI:57844"/>
        <dbReference type="ChEBI" id="CHEBI:78442"/>
        <dbReference type="ChEBI" id="CHEBI:78530"/>
        <dbReference type="ChEBI" id="CHEBI:456215"/>
        <dbReference type="EC" id="6.1.1.10"/>
    </reaction>
</comment>
<name>A0A2S7EWR2_9XANT</name>
<dbReference type="InterPro" id="IPR009080">
    <property type="entry name" value="tRNAsynth_Ia_anticodon-bd"/>
</dbReference>
<evidence type="ECO:0000256" key="13">
    <source>
        <dbReference type="ARBA" id="ARBA00022917"/>
    </source>
</evidence>
<proteinExistence type="inferred from homology"/>
<comment type="function">
    <text evidence="1 16">Is required not only for elongation of protein synthesis but also for the initiation of all mRNA translation through initiator tRNA(fMet) aminoacylation.</text>
</comment>
<dbReference type="Pfam" id="PF01588">
    <property type="entry name" value="tRNA_bind"/>
    <property type="match status" value="1"/>
</dbReference>
<comment type="similarity">
    <text evidence="3 16">Belongs to the class-I aminoacyl-tRNA synthetase family. MetG type 1 subfamily.</text>
</comment>
<dbReference type="PROSITE" id="PS00178">
    <property type="entry name" value="AA_TRNA_LIGASE_I"/>
    <property type="match status" value="1"/>
</dbReference>
<sequence>MTRTALVTTALPYANGPLHLGHLVGYIQADIWVRARRLRGDKTWFVCADDTHGTPIMLAAEKAGVTPEAFIANIQASHERDFAAFGVTFNHYDSTNSPVNRALTEAFYTKLEAAGHISRRSVAQFYDPAKGMFLPDRYIKGICPNCGSADQYGDNCEVCGATYAPTELKEPKSVISGATPELRDSEHFFFEVGHFDGFLREWLAGDVALPGVKAKLKEWLDTEGGLRAWDISRDAPYFGFQIPGQPGKYFYVWLDAPIGYLCSFKTLCAQMGEDFEAHLVAGAQTELHHFIGKDIVNFHGLFWPAVLHGTGHRAPTRLHVNGYLMVDGAKMSKSRGTFVMARTFLDVGLEPEALRYYFAAKSSGGVDDLDLNLGDFVTRVNADLVGKFVNLASRCAGIANKAFHGRLRTSQLQQDRIATFVSASSPDWQSKVEPADIESDAIFTFVSVSNQAKRATEHYERNDFGRVCRELMAAADSANEFIARAAPWNLAKDPSRSEELGIVLYAALTMFRDITIALQPILPETAALALRFLTMGDEAIPFERIGDYPRFQSIEIETYTALFTRIDPKLIDAMTDASKDTLSAPAAPAAATVSAAKVTKTDAKAATPANPPASVSNPGLIGIDDFAKLDLRIGKVLVCECVEGSDKLLRFELDAGELGKRQIFSGIRASYGEPETLVGRSVVFIANLAPRKMRFGISEGMILSAGFDGGALALLDADGGAQPGMPVR</sequence>
<feature type="binding site" evidence="16">
    <location>
        <position position="156"/>
    </location>
    <ligand>
        <name>Zn(2+)</name>
        <dbReference type="ChEBI" id="CHEBI:29105"/>
    </ligand>
</feature>
<evidence type="ECO:0000256" key="3">
    <source>
        <dbReference type="ARBA" id="ARBA00008258"/>
    </source>
</evidence>
<dbReference type="InterPro" id="IPR002547">
    <property type="entry name" value="tRNA-bd_dom"/>
</dbReference>
<dbReference type="EC" id="6.1.1.10" evidence="16"/>
<dbReference type="InterPro" id="IPR029038">
    <property type="entry name" value="MetRS_Zn"/>
</dbReference>
<dbReference type="CDD" id="cd02800">
    <property type="entry name" value="tRNA_bind_EcMetRS_like"/>
    <property type="match status" value="1"/>
</dbReference>
<dbReference type="PANTHER" id="PTHR45765">
    <property type="entry name" value="METHIONINE--TRNA LIGASE"/>
    <property type="match status" value="1"/>
</dbReference>
<organism evidence="18 19">
    <name type="scientific">Xanthomonas populi</name>
    <dbReference type="NCBI Taxonomy" id="53414"/>
    <lineage>
        <taxon>Bacteria</taxon>
        <taxon>Pseudomonadati</taxon>
        <taxon>Pseudomonadota</taxon>
        <taxon>Gammaproteobacteria</taxon>
        <taxon>Lysobacterales</taxon>
        <taxon>Lysobacteraceae</taxon>
        <taxon>Xanthomonas</taxon>
    </lineage>
</organism>
<dbReference type="InterPro" id="IPR012340">
    <property type="entry name" value="NA-bd_OB-fold"/>
</dbReference>
<evidence type="ECO:0000256" key="9">
    <source>
        <dbReference type="ARBA" id="ARBA00022741"/>
    </source>
</evidence>
<dbReference type="InterPro" id="IPR004495">
    <property type="entry name" value="Met-tRNA-synth_bsu_C"/>
</dbReference>
<dbReference type="EMBL" id="MDEJ01000020">
    <property type="protein sequence ID" value="PPU97568.1"/>
    <property type="molecule type" value="Genomic_DNA"/>
</dbReference>
<protein>
    <recommendedName>
        <fullName evidence="16">Methionine--tRNA ligase</fullName>
        <ecNumber evidence="16">6.1.1.10</ecNumber>
    </recommendedName>
    <alternativeName>
        <fullName evidence="16">Methionyl-tRNA synthetase</fullName>
        <shortName evidence="16">MetRS</shortName>
    </alternativeName>
</protein>
<dbReference type="OrthoDB" id="9810191at2"/>
<dbReference type="HAMAP" id="MF_00098">
    <property type="entry name" value="Met_tRNA_synth_type1"/>
    <property type="match status" value="1"/>
</dbReference>
<dbReference type="FunFam" id="2.20.28.20:FF:000001">
    <property type="entry name" value="Methionine--tRNA ligase"/>
    <property type="match status" value="1"/>
</dbReference>
<comment type="subcellular location">
    <subcellularLocation>
        <location evidence="2 16">Cytoplasm</location>
    </subcellularLocation>
</comment>
<dbReference type="NCBIfam" id="TIGR00399">
    <property type="entry name" value="metG_C_term"/>
    <property type="match status" value="1"/>
</dbReference>
<dbReference type="InterPro" id="IPR014729">
    <property type="entry name" value="Rossmann-like_a/b/a_fold"/>
</dbReference>
<comment type="cofactor">
    <cofactor evidence="16">
        <name>Zn(2+)</name>
        <dbReference type="ChEBI" id="CHEBI:29105"/>
    </cofactor>
    <text evidence="16">Binds 1 zinc ion per subunit.</text>
</comment>
<accession>A0A2S7EWR2</accession>
<dbReference type="SUPFAM" id="SSF50249">
    <property type="entry name" value="Nucleic acid-binding proteins"/>
    <property type="match status" value="1"/>
</dbReference>
<feature type="domain" description="TRNA-binding" evidence="17">
    <location>
        <begin position="625"/>
        <end position="728"/>
    </location>
</feature>
<evidence type="ECO:0000256" key="11">
    <source>
        <dbReference type="ARBA" id="ARBA00022840"/>
    </source>
</evidence>
<dbReference type="Gene3D" id="2.40.50.140">
    <property type="entry name" value="Nucleic acid-binding proteins"/>
    <property type="match status" value="1"/>
</dbReference>
<dbReference type="PANTHER" id="PTHR45765:SF1">
    <property type="entry name" value="METHIONINE--TRNA LIGASE, CYTOPLASMIC"/>
    <property type="match status" value="1"/>
</dbReference>
<keyword evidence="8 16" id="KW-0479">Metal-binding</keyword>
<keyword evidence="11 16" id="KW-0067">ATP-binding</keyword>
<feature type="binding site" evidence="16">
    <location>
        <position position="333"/>
    </location>
    <ligand>
        <name>ATP</name>
        <dbReference type="ChEBI" id="CHEBI:30616"/>
    </ligand>
</feature>
<dbReference type="InterPro" id="IPR023458">
    <property type="entry name" value="Met-tRNA_ligase_1"/>
</dbReference>
<dbReference type="InterPro" id="IPR015413">
    <property type="entry name" value="Methionyl/Leucyl_tRNA_Synth"/>
</dbReference>
<dbReference type="PROSITE" id="PS50886">
    <property type="entry name" value="TRBD"/>
    <property type="match status" value="1"/>
</dbReference>
<dbReference type="Pfam" id="PF09334">
    <property type="entry name" value="tRNA-synt_1g"/>
    <property type="match status" value="1"/>
</dbReference>
<comment type="subunit">
    <text evidence="4 16">Homodimer.</text>
</comment>
<dbReference type="InterPro" id="IPR014758">
    <property type="entry name" value="Met-tRNA_synth"/>
</dbReference>
<keyword evidence="19" id="KW-1185">Reference proteome</keyword>
<evidence type="ECO:0000256" key="7">
    <source>
        <dbReference type="ARBA" id="ARBA00022598"/>
    </source>
</evidence>
<dbReference type="Gene3D" id="1.10.730.10">
    <property type="entry name" value="Isoleucyl-tRNA Synthetase, Domain 1"/>
    <property type="match status" value="1"/>
</dbReference>